<comment type="catalytic activity">
    <reaction evidence="1 7">
        <text>guanosine(46) in tRNA + S-adenosyl-L-methionine = N(7)-methylguanosine(46) in tRNA + S-adenosyl-L-homocysteine</text>
        <dbReference type="Rhea" id="RHEA:42708"/>
        <dbReference type="Rhea" id="RHEA-COMP:10188"/>
        <dbReference type="Rhea" id="RHEA-COMP:10189"/>
        <dbReference type="ChEBI" id="CHEBI:57856"/>
        <dbReference type="ChEBI" id="CHEBI:59789"/>
        <dbReference type="ChEBI" id="CHEBI:74269"/>
        <dbReference type="ChEBI" id="CHEBI:74480"/>
        <dbReference type="EC" id="2.1.1.33"/>
    </reaction>
</comment>
<keyword evidence="5 7" id="KW-0949">S-adenosyl-L-methionine</keyword>
<evidence type="ECO:0000256" key="7">
    <source>
        <dbReference type="HAMAP-Rule" id="MF_01057"/>
    </source>
</evidence>
<feature type="compositionally biased region" description="Low complexity" evidence="8">
    <location>
        <begin position="1"/>
        <end position="26"/>
    </location>
</feature>
<comment type="caution">
    <text evidence="7">Lacks conserved residue(s) required for the propagation of feature annotation.</text>
</comment>
<dbReference type="InterPro" id="IPR003358">
    <property type="entry name" value="tRNA_(Gua-N-7)_MeTrfase_Trmb"/>
</dbReference>
<dbReference type="RefSeq" id="WP_358357536.1">
    <property type="nucleotide sequence ID" value="NZ_JBEZFP010000069.1"/>
</dbReference>
<feature type="binding site" evidence="7">
    <location>
        <position position="151"/>
    </location>
    <ligand>
        <name>S-adenosyl-L-methionine</name>
        <dbReference type="ChEBI" id="CHEBI:59789"/>
    </ligand>
</feature>
<protein>
    <recommendedName>
        <fullName evidence="7">tRNA (guanine-N(7)-)-methyltransferase</fullName>
        <ecNumber evidence="7">2.1.1.33</ecNumber>
    </recommendedName>
    <alternativeName>
        <fullName evidence="7">tRNA (guanine(46)-N(7))-methyltransferase</fullName>
    </alternativeName>
    <alternativeName>
        <fullName evidence="7">tRNA(m7G46)-methyltransferase</fullName>
    </alternativeName>
</protein>
<comment type="similarity">
    <text evidence="7">Belongs to the class I-like SAM-binding methyltransferase superfamily. TrmB family.</text>
</comment>
<proteinExistence type="inferred from homology"/>
<keyword evidence="4 7" id="KW-0808">Transferase</keyword>
<dbReference type="InterPro" id="IPR055361">
    <property type="entry name" value="tRNA_methyltr_TrmB_bact"/>
</dbReference>
<dbReference type="PANTHER" id="PTHR23417">
    <property type="entry name" value="3-DEOXY-D-MANNO-OCTULOSONIC-ACID TRANSFERASE/TRNA GUANINE-N 7 - -METHYLTRANSFERASE"/>
    <property type="match status" value="1"/>
</dbReference>
<keyword evidence="6 7" id="KW-0819">tRNA processing</keyword>
<dbReference type="PROSITE" id="PS51625">
    <property type="entry name" value="SAM_MT_TRMB"/>
    <property type="match status" value="1"/>
</dbReference>
<sequence>MSSATPSDTSATSTTSATVSASAHRPASPPAGTESTLAPDPFGGPPVGVVRTFHPRRGRLSPQQQDAIERLWPTYGLPVDGKPRDPAALFGNGGPVVLEIGFGMGEATAAMAEAEPGVNILATDIHTPGIGNLLHLIEARGLGNVRIAEGDAVVLLTEMLPADSLAGIRVFFPDPWPKSRHHKRRLIRPGFAALAASRLAPGGTLHCATDWAPYAAWMLEVLEAEPALANTAGPGGGYVPRPDRRPMTRFERQGLAKGHEVADLIFRRV</sequence>
<keyword evidence="3 7" id="KW-0489">Methyltransferase</keyword>
<evidence type="ECO:0000256" key="5">
    <source>
        <dbReference type="ARBA" id="ARBA00022691"/>
    </source>
</evidence>
<dbReference type="Gene3D" id="3.40.50.150">
    <property type="entry name" value="Vaccinia Virus protein VP39"/>
    <property type="match status" value="1"/>
</dbReference>
<evidence type="ECO:0000256" key="6">
    <source>
        <dbReference type="ARBA" id="ARBA00022694"/>
    </source>
</evidence>
<feature type="binding site" evidence="7">
    <location>
        <position position="210"/>
    </location>
    <ligand>
        <name>substrate</name>
    </ligand>
</feature>
<evidence type="ECO:0000256" key="8">
    <source>
        <dbReference type="SAM" id="MobiDB-lite"/>
    </source>
</evidence>
<feature type="binding site" evidence="7">
    <location>
        <begin position="248"/>
        <end position="251"/>
    </location>
    <ligand>
        <name>substrate</name>
    </ligand>
</feature>
<evidence type="ECO:0000313" key="10">
    <source>
        <dbReference type="Proteomes" id="UP001551482"/>
    </source>
</evidence>
<evidence type="ECO:0000313" key="9">
    <source>
        <dbReference type="EMBL" id="MEU8136703.1"/>
    </source>
</evidence>
<reference evidence="9 10" key="1">
    <citation type="submission" date="2024-06" db="EMBL/GenBank/DDBJ databases">
        <title>The Natural Products Discovery Center: Release of the First 8490 Sequenced Strains for Exploring Actinobacteria Biosynthetic Diversity.</title>
        <authorList>
            <person name="Kalkreuter E."/>
            <person name="Kautsar S.A."/>
            <person name="Yang D."/>
            <person name="Bader C.D."/>
            <person name="Teijaro C.N."/>
            <person name="Fluegel L."/>
            <person name="Davis C.M."/>
            <person name="Simpson J.R."/>
            <person name="Lauterbach L."/>
            <person name="Steele A.D."/>
            <person name="Gui C."/>
            <person name="Meng S."/>
            <person name="Li G."/>
            <person name="Viehrig K."/>
            <person name="Ye F."/>
            <person name="Su P."/>
            <person name="Kiefer A.F."/>
            <person name="Nichols A."/>
            <person name="Cepeda A.J."/>
            <person name="Yan W."/>
            <person name="Fan B."/>
            <person name="Jiang Y."/>
            <person name="Adhikari A."/>
            <person name="Zheng C.-J."/>
            <person name="Schuster L."/>
            <person name="Cowan T.M."/>
            <person name="Smanski M.J."/>
            <person name="Chevrette M.G."/>
            <person name="De Carvalho L.P.S."/>
            <person name="Shen B."/>
        </authorList>
    </citation>
    <scope>NUCLEOTIDE SEQUENCE [LARGE SCALE GENOMIC DNA]</scope>
    <source>
        <strain evidence="9 10">NPDC048946</strain>
    </source>
</reference>
<comment type="pathway">
    <text evidence="7">tRNA modification; N(7)-methylguanine-tRNA biosynthesis.</text>
</comment>
<feature type="region of interest" description="Disordered" evidence="8">
    <location>
        <begin position="1"/>
        <end position="62"/>
    </location>
</feature>
<dbReference type="EMBL" id="JBEZFP010000069">
    <property type="protein sequence ID" value="MEU8136703.1"/>
    <property type="molecule type" value="Genomic_DNA"/>
</dbReference>
<gene>
    <name evidence="7 9" type="primary">trmB</name>
    <name evidence="9" type="ORF">AB0C36_24730</name>
</gene>
<dbReference type="Proteomes" id="UP001551482">
    <property type="component" value="Unassembled WGS sequence"/>
</dbReference>
<dbReference type="EC" id="2.1.1.33" evidence="7"/>
<feature type="binding site" evidence="7">
    <location>
        <position position="124"/>
    </location>
    <ligand>
        <name>S-adenosyl-L-methionine</name>
        <dbReference type="ChEBI" id="CHEBI:59789"/>
    </ligand>
</feature>
<dbReference type="HAMAP" id="MF_01057">
    <property type="entry name" value="tRNA_methyltr_TrmB"/>
    <property type="match status" value="1"/>
</dbReference>
<accession>A0ABV3DLT9</accession>
<feature type="binding site" evidence="7">
    <location>
        <position position="99"/>
    </location>
    <ligand>
        <name>S-adenosyl-L-methionine</name>
        <dbReference type="ChEBI" id="CHEBI:59789"/>
    </ligand>
</feature>
<comment type="caution">
    <text evidence="9">The sequence shown here is derived from an EMBL/GenBank/DDBJ whole genome shotgun (WGS) entry which is preliminary data.</text>
</comment>
<organism evidence="9 10">
    <name type="scientific">Streptodolium elevatio</name>
    <dbReference type="NCBI Taxonomy" id="3157996"/>
    <lineage>
        <taxon>Bacteria</taxon>
        <taxon>Bacillati</taxon>
        <taxon>Actinomycetota</taxon>
        <taxon>Actinomycetes</taxon>
        <taxon>Kitasatosporales</taxon>
        <taxon>Streptomycetaceae</taxon>
        <taxon>Streptodolium</taxon>
    </lineage>
</organism>
<dbReference type="InterPro" id="IPR029063">
    <property type="entry name" value="SAM-dependent_MTases_sf"/>
</dbReference>
<dbReference type="PANTHER" id="PTHR23417:SF14">
    <property type="entry name" value="PENTACOTRIPEPTIDE-REPEAT REGION OF PRORP DOMAIN-CONTAINING PROTEIN"/>
    <property type="match status" value="1"/>
</dbReference>
<name>A0ABV3DLT9_9ACTN</name>
<evidence type="ECO:0000256" key="4">
    <source>
        <dbReference type="ARBA" id="ARBA00022679"/>
    </source>
</evidence>
<dbReference type="SUPFAM" id="SSF53335">
    <property type="entry name" value="S-adenosyl-L-methionine-dependent methyltransferases"/>
    <property type="match status" value="1"/>
</dbReference>
<keyword evidence="10" id="KW-1185">Reference proteome</keyword>
<evidence type="ECO:0000256" key="1">
    <source>
        <dbReference type="ARBA" id="ARBA00000142"/>
    </source>
</evidence>
<dbReference type="NCBIfam" id="TIGR00091">
    <property type="entry name" value="tRNA (guanosine(46)-N7)-methyltransferase TrmB"/>
    <property type="match status" value="1"/>
</dbReference>
<feature type="binding site" evidence="7">
    <location>
        <position position="178"/>
    </location>
    <ligand>
        <name>substrate</name>
    </ligand>
</feature>
<comment type="function">
    <text evidence="2 7">Catalyzes the formation of N(7)-methylguanine at position 46 (m7G46) in tRNA.</text>
</comment>
<feature type="binding site" evidence="7">
    <location>
        <position position="174"/>
    </location>
    <ligand>
        <name>S-adenosyl-L-methionine</name>
        <dbReference type="ChEBI" id="CHEBI:59789"/>
    </ligand>
</feature>
<evidence type="ECO:0000256" key="2">
    <source>
        <dbReference type="ARBA" id="ARBA00003015"/>
    </source>
</evidence>
<dbReference type="Pfam" id="PF02390">
    <property type="entry name" value="Methyltransf_4"/>
    <property type="match status" value="1"/>
</dbReference>
<evidence type="ECO:0000256" key="3">
    <source>
        <dbReference type="ARBA" id="ARBA00022603"/>
    </source>
</evidence>
<dbReference type="GO" id="GO:0008176">
    <property type="term" value="F:tRNA (guanine(46)-N7)-methyltransferase activity"/>
    <property type="evidence" value="ECO:0007669"/>
    <property type="project" value="UniProtKB-EC"/>
</dbReference>